<dbReference type="InterPro" id="IPR050570">
    <property type="entry name" value="Cell_wall_metabolism_enzyme"/>
</dbReference>
<gene>
    <name evidence="4" type="ORF">LX69_02919</name>
</gene>
<feature type="chain" id="PRO_5016024538" evidence="2">
    <location>
        <begin position="21"/>
        <end position="247"/>
    </location>
</feature>
<comment type="caution">
    <text evidence="4">The sequence shown here is derived from an EMBL/GenBank/DDBJ whole genome shotgun (WGS) entry which is preliminary data.</text>
</comment>
<dbReference type="PROSITE" id="PS51257">
    <property type="entry name" value="PROKAR_LIPOPROTEIN"/>
    <property type="match status" value="1"/>
</dbReference>
<reference evidence="4 5" key="1">
    <citation type="submission" date="2018-06" db="EMBL/GenBank/DDBJ databases">
        <title>Genomic Encyclopedia of Archaeal and Bacterial Type Strains, Phase II (KMG-II): from individual species to whole genera.</title>
        <authorList>
            <person name="Goeker M."/>
        </authorList>
    </citation>
    <scope>NUCLEOTIDE SEQUENCE [LARGE SCALE GENOMIC DNA]</scope>
    <source>
        <strain evidence="4 5">DSM 6779</strain>
    </source>
</reference>
<dbReference type="RefSeq" id="WP_170124411.1">
    <property type="nucleotide sequence ID" value="NZ_QKZK01000032.1"/>
</dbReference>
<evidence type="ECO:0000256" key="1">
    <source>
        <dbReference type="SAM" id="MobiDB-lite"/>
    </source>
</evidence>
<dbReference type="SMART" id="SM00257">
    <property type="entry name" value="LysM"/>
    <property type="match status" value="1"/>
</dbReference>
<feature type="signal peptide" evidence="2">
    <location>
        <begin position="1"/>
        <end position="20"/>
    </location>
</feature>
<dbReference type="InterPro" id="IPR011055">
    <property type="entry name" value="Dup_hybrid_motif"/>
</dbReference>
<proteinExistence type="predicted"/>
<dbReference type="SUPFAM" id="SSF54106">
    <property type="entry name" value="LysM domain"/>
    <property type="match status" value="1"/>
</dbReference>
<dbReference type="GO" id="GO:0004222">
    <property type="term" value="F:metalloendopeptidase activity"/>
    <property type="evidence" value="ECO:0007669"/>
    <property type="project" value="TreeGrafter"/>
</dbReference>
<evidence type="ECO:0000313" key="5">
    <source>
        <dbReference type="Proteomes" id="UP000249239"/>
    </source>
</evidence>
<dbReference type="PANTHER" id="PTHR21666:SF270">
    <property type="entry name" value="MUREIN HYDROLASE ACTIVATOR ENVC"/>
    <property type="match status" value="1"/>
</dbReference>
<feature type="compositionally biased region" description="Polar residues" evidence="1">
    <location>
        <begin position="177"/>
        <end position="200"/>
    </location>
</feature>
<accession>A0A2W7MWJ8</accession>
<dbReference type="CDD" id="cd00118">
    <property type="entry name" value="LysM"/>
    <property type="match status" value="1"/>
</dbReference>
<keyword evidence="5" id="KW-1185">Reference proteome</keyword>
<dbReference type="Proteomes" id="UP000249239">
    <property type="component" value="Unassembled WGS sequence"/>
</dbReference>
<dbReference type="Gene3D" id="2.70.70.10">
    <property type="entry name" value="Glucose Permease (Domain IIA)"/>
    <property type="match status" value="1"/>
</dbReference>
<sequence length="247" mass="26695">MKSFTILFLFIAFACTPIIAQNDTVSIPQGAIQLTPELYGEMCIPFQGKVISKFGPRGSRMHTGTDIKLAKGDTVVSAFDGTVNIAAPHYGYGLLVTVEHAQGITTYYSHLSKILVKKGQTIKAGEVLGLGGSTGRATTTHLHFEVRVNGKPINAQQIFDFENNSFLARHIVSPSQKNSIKTSATEPETQIASAQSTSSETKSHKVQKGDTLYSIAKRYGVTISHICELNNITVRSILSIGQTLLVP</sequence>
<feature type="region of interest" description="Disordered" evidence="1">
    <location>
        <begin position="177"/>
        <end position="207"/>
    </location>
</feature>
<dbReference type="InterPro" id="IPR016047">
    <property type="entry name" value="M23ase_b-sheet_dom"/>
</dbReference>
<name>A0A2W7MWJ8_9BACT</name>
<feature type="domain" description="LysM" evidence="3">
    <location>
        <begin position="202"/>
        <end position="246"/>
    </location>
</feature>
<dbReference type="AlphaFoldDB" id="A0A2W7MWJ8"/>
<evidence type="ECO:0000259" key="3">
    <source>
        <dbReference type="PROSITE" id="PS51782"/>
    </source>
</evidence>
<keyword evidence="2" id="KW-0732">Signal</keyword>
<evidence type="ECO:0000256" key="2">
    <source>
        <dbReference type="SAM" id="SignalP"/>
    </source>
</evidence>
<organism evidence="4 5">
    <name type="scientific">Breznakibacter xylanolyticus</name>
    <dbReference type="NCBI Taxonomy" id="990"/>
    <lineage>
        <taxon>Bacteria</taxon>
        <taxon>Pseudomonadati</taxon>
        <taxon>Bacteroidota</taxon>
        <taxon>Bacteroidia</taxon>
        <taxon>Marinilabiliales</taxon>
        <taxon>Marinilabiliaceae</taxon>
        <taxon>Breznakibacter</taxon>
    </lineage>
</organism>
<evidence type="ECO:0000313" key="4">
    <source>
        <dbReference type="EMBL" id="PZX12328.1"/>
    </source>
</evidence>
<dbReference type="SUPFAM" id="SSF51261">
    <property type="entry name" value="Duplicated hybrid motif"/>
    <property type="match status" value="1"/>
</dbReference>
<dbReference type="InterPro" id="IPR018392">
    <property type="entry name" value="LysM"/>
</dbReference>
<dbReference type="EMBL" id="QKZK01000032">
    <property type="protein sequence ID" value="PZX12328.1"/>
    <property type="molecule type" value="Genomic_DNA"/>
</dbReference>
<dbReference type="CDD" id="cd12797">
    <property type="entry name" value="M23_peptidase"/>
    <property type="match status" value="1"/>
</dbReference>
<dbReference type="PANTHER" id="PTHR21666">
    <property type="entry name" value="PEPTIDASE-RELATED"/>
    <property type="match status" value="1"/>
</dbReference>
<dbReference type="Pfam" id="PF01551">
    <property type="entry name" value="Peptidase_M23"/>
    <property type="match status" value="1"/>
</dbReference>
<dbReference type="Pfam" id="PF01476">
    <property type="entry name" value="LysM"/>
    <property type="match status" value="1"/>
</dbReference>
<dbReference type="PROSITE" id="PS51782">
    <property type="entry name" value="LYSM"/>
    <property type="match status" value="1"/>
</dbReference>
<protein>
    <submittedName>
        <fullName evidence="4">LysM domain-containing protein</fullName>
    </submittedName>
</protein>
<dbReference type="Gene3D" id="3.10.350.10">
    <property type="entry name" value="LysM domain"/>
    <property type="match status" value="1"/>
</dbReference>
<dbReference type="InterPro" id="IPR036779">
    <property type="entry name" value="LysM_dom_sf"/>
</dbReference>